<dbReference type="AlphaFoldDB" id="A0A0F9ECR2"/>
<comment type="caution">
    <text evidence="1">The sequence shown here is derived from an EMBL/GenBank/DDBJ whole genome shotgun (WGS) entry which is preliminary data.</text>
</comment>
<organism evidence="1">
    <name type="scientific">marine sediment metagenome</name>
    <dbReference type="NCBI Taxonomy" id="412755"/>
    <lineage>
        <taxon>unclassified sequences</taxon>
        <taxon>metagenomes</taxon>
        <taxon>ecological metagenomes</taxon>
    </lineage>
</organism>
<gene>
    <name evidence="1" type="ORF">LCGC14_2441870</name>
</gene>
<sequence length="133" mass="15823">PYSIIPIEPIFEAANKYINEPETSQQSAAFTMYCENPLSFRLHFSRIKELLPEWITLLVQMFIDLGGKIIEGNIKNIEFYEQPLQAEWKRFIYLIMNYFSQHQKLPNLEIIKRDFYYQYIHAVLSINRMGLGP</sequence>
<dbReference type="EMBL" id="LAZR01037598">
    <property type="protein sequence ID" value="KKL21793.1"/>
    <property type="molecule type" value="Genomic_DNA"/>
</dbReference>
<name>A0A0F9ECR2_9ZZZZ</name>
<proteinExistence type="predicted"/>
<accession>A0A0F9ECR2</accession>
<reference evidence="1" key="1">
    <citation type="journal article" date="2015" name="Nature">
        <title>Complex archaea that bridge the gap between prokaryotes and eukaryotes.</title>
        <authorList>
            <person name="Spang A."/>
            <person name="Saw J.H."/>
            <person name="Jorgensen S.L."/>
            <person name="Zaremba-Niedzwiedzka K."/>
            <person name="Martijn J."/>
            <person name="Lind A.E."/>
            <person name="van Eijk R."/>
            <person name="Schleper C."/>
            <person name="Guy L."/>
            <person name="Ettema T.J."/>
        </authorList>
    </citation>
    <scope>NUCLEOTIDE SEQUENCE</scope>
</reference>
<evidence type="ECO:0000313" key="1">
    <source>
        <dbReference type="EMBL" id="KKL21793.1"/>
    </source>
</evidence>
<feature type="non-terminal residue" evidence="1">
    <location>
        <position position="1"/>
    </location>
</feature>
<protein>
    <submittedName>
        <fullName evidence="1">Uncharacterized protein</fullName>
    </submittedName>
</protein>